<dbReference type="Pfam" id="PF02518">
    <property type="entry name" value="HATPase_c"/>
    <property type="match status" value="1"/>
</dbReference>
<evidence type="ECO:0000256" key="8">
    <source>
        <dbReference type="ARBA" id="ARBA00022777"/>
    </source>
</evidence>
<dbReference type="Gene3D" id="3.30.565.10">
    <property type="entry name" value="Histidine kinase-like ATPase, C-terminal domain"/>
    <property type="match status" value="1"/>
</dbReference>
<dbReference type="InterPro" id="IPR035965">
    <property type="entry name" value="PAS-like_dom_sf"/>
</dbReference>
<dbReference type="FunFam" id="3.30.565.10:FF:000006">
    <property type="entry name" value="Sensor histidine kinase WalK"/>
    <property type="match status" value="1"/>
</dbReference>
<proteinExistence type="predicted"/>
<evidence type="ECO:0000256" key="5">
    <source>
        <dbReference type="ARBA" id="ARBA00022679"/>
    </source>
</evidence>
<dbReference type="InterPro" id="IPR036097">
    <property type="entry name" value="HisK_dim/P_sf"/>
</dbReference>
<feature type="domain" description="PAC" evidence="15">
    <location>
        <begin position="221"/>
        <end position="273"/>
    </location>
</feature>
<keyword evidence="5" id="KW-0808">Transferase</keyword>
<evidence type="ECO:0000256" key="12">
    <source>
        <dbReference type="ARBA" id="ARBA00023136"/>
    </source>
</evidence>
<dbReference type="GO" id="GO:0016020">
    <property type="term" value="C:membrane"/>
    <property type="evidence" value="ECO:0007669"/>
    <property type="project" value="UniProtKB-SubCell"/>
</dbReference>
<dbReference type="SUPFAM" id="SSF55874">
    <property type="entry name" value="ATPase domain of HSP90 chaperone/DNA topoisomerase II/histidine kinase"/>
    <property type="match status" value="1"/>
</dbReference>
<dbReference type="PRINTS" id="PR00344">
    <property type="entry name" value="BCTRLSENSOR"/>
</dbReference>
<dbReference type="PANTHER" id="PTHR42878:SF7">
    <property type="entry name" value="SENSOR HISTIDINE KINASE GLRK"/>
    <property type="match status" value="1"/>
</dbReference>
<feature type="domain" description="PAS" evidence="14">
    <location>
        <begin position="146"/>
        <end position="219"/>
    </location>
</feature>
<evidence type="ECO:0000256" key="10">
    <source>
        <dbReference type="ARBA" id="ARBA00022989"/>
    </source>
</evidence>
<dbReference type="CDD" id="cd00082">
    <property type="entry name" value="HisKA"/>
    <property type="match status" value="1"/>
</dbReference>
<dbReference type="SMART" id="SM00387">
    <property type="entry name" value="HATPase_c"/>
    <property type="match status" value="1"/>
</dbReference>
<dbReference type="GO" id="GO:0000156">
    <property type="term" value="F:phosphorelay response regulator activity"/>
    <property type="evidence" value="ECO:0007669"/>
    <property type="project" value="TreeGrafter"/>
</dbReference>
<dbReference type="SMART" id="SM00388">
    <property type="entry name" value="HisKA"/>
    <property type="match status" value="1"/>
</dbReference>
<sequence length="673" mass="76285">MYSIKRSKKTESEARAETDRLIDLVKLSIKDICFFVIDRKGYITNWDDSAAKIIGYARSDIIGKHFSVLFTSDDLRKKVPEKEIKEAFANVLSTRERQCVRMDSSHFMALCITHVIKDENGKVTGFMKVVRDINEQKLTFDALHKSEEQFRMLVEDIRDYAVIMLDVRGYITTWNKGVEYIFGYSQADILGKSFKMLHPKEYVDKGESDRELKEALVNSRAEREGWRLRADGSLFWANEIVNAVRNKQKRLIGFVKIIKDTTEAKKSREMLKKYTRDLELTQKTLEMENAEDEALLESIGEGVVATNADAIVVLINKQAQMMLGVTEEEALGKTCTDIWTVYDNKGDRIPSHSCLVPTVLRSGKRLVNSNYYFASGRKYFPAAATTTPIILDGATIGTVTVIRDVTKEKEIERAKSEFVSLASHQLRTPLTAIKLFVEMLMSGSMGNLGGEQMDVLNNIEQSNEKMIQLVDNLLNVSRIETGKMKIKLSTTNLHEFIKNCIKEAIPLAAASKGKILFKYKKSDHLTIETDPNLMRQVMNNLLMNAIQYSPKHAKVWVTLDTNKDGEIIINVTDNGIGIPRESREKIFERFYRADNALKTKTDGTGLGLYMCKLFLEALGGKIWCEPRKGGHGASFYVALNSKGRESRDDNKTTAKKNNITSLQANKYNYAPKI</sequence>
<gene>
    <name evidence="16" type="ORF">A3G52_01890</name>
</gene>
<dbReference type="PROSITE" id="PS50113">
    <property type="entry name" value="PAC"/>
    <property type="match status" value="2"/>
</dbReference>
<evidence type="ECO:0000256" key="11">
    <source>
        <dbReference type="ARBA" id="ARBA00023012"/>
    </source>
</evidence>
<keyword evidence="9" id="KW-0067">ATP-binding</keyword>
<dbReference type="GO" id="GO:0000155">
    <property type="term" value="F:phosphorelay sensor kinase activity"/>
    <property type="evidence" value="ECO:0007669"/>
    <property type="project" value="InterPro"/>
</dbReference>
<evidence type="ECO:0000259" key="13">
    <source>
        <dbReference type="PROSITE" id="PS50109"/>
    </source>
</evidence>
<comment type="subcellular location">
    <subcellularLocation>
        <location evidence="2">Membrane</location>
        <topology evidence="2">Multi-pass membrane protein</topology>
    </subcellularLocation>
</comment>
<dbReference type="SUPFAM" id="SSF55785">
    <property type="entry name" value="PYP-like sensor domain (PAS domain)"/>
    <property type="match status" value="3"/>
</dbReference>
<dbReference type="InterPro" id="IPR003594">
    <property type="entry name" value="HATPase_dom"/>
</dbReference>
<dbReference type="InterPro" id="IPR003661">
    <property type="entry name" value="HisK_dim/P_dom"/>
</dbReference>
<dbReference type="SUPFAM" id="SSF47384">
    <property type="entry name" value="Homodimeric domain of signal transducing histidine kinase"/>
    <property type="match status" value="1"/>
</dbReference>
<dbReference type="InterPro" id="IPR000700">
    <property type="entry name" value="PAS-assoc_C"/>
</dbReference>
<comment type="catalytic activity">
    <reaction evidence="1">
        <text>ATP + protein L-histidine = ADP + protein N-phospho-L-histidine.</text>
        <dbReference type="EC" id="2.7.13.3"/>
    </reaction>
</comment>
<dbReference type="Pfam" id="PF00512">
    <property type="entry name" value="HisKA"/>
    <property type="match status" value="1"/>
</dbReference>
<keyword evidence="6" id="KW-0812">Transmembrane</keyword>
<keyword evidence="8" id="KW-0418">Kinase</keyword>
<dbReference type="PANTHER" id="PTHR42878">
    <property type="entry name" value="TWO-COMPONENT HISTIDINE KINASE"/>
    <property type="match status" value="1"/>
</dbReference>
<keyword evidence="12" id="KW-0472">Membrane</keyword>
<feature type="domain" description="Histidine kinase" evidence="13">
    <location>
        <begin position="421"/>
        <end position="643"/>
    </location>
</feature>
<evidence type="ECO:0000256" key="9">
    <source>
        <dbReference type="ARBA" id="ARBA00022840"/>
    </source>
</evidence>
<evidence type="ECO:0000313" key="17">
    <source>
        <dbReference type="Proteomes" id="UP000177269"/>
    </source>
</evidence>
<dbReference type="InterPro" id="IPR001610">
    <property type="entry name" value="PAC"/>
</dbReference>
<dbReference type="PROSITE" id="PS50112">
    <property type="entry name" value="PAS"/>
    <property type="match status" value="3"/>
</dbReference>
<dbReference type="EC" id="2.7.13.3" evidence="3"/>
<keyword evidence="10" id="KW-1133">Transmembrane helix</keyword>
<feature type="domain" description="PAC" evidence="15">
    <location>
        <begin position="93"/>
        <end position="145"/>
    </location>
</feature>
<dbReference type="InterPro" id="IPR036890">
    <property type="entry name" value="HATPase_C_sf"/>
</dbReference>
<dbReference type="InterPro" id="IPR005467">
    <property type="entry name" value="His_kinase_dom"/>
</dbReference>
<comment type="caution">
    <text evidence="16">The sequence shown here is derived from an EMBL/GenBank/DDBJ whole genome shotgun (WGS) entry which is preliminary data.</text>
</comment>
<evidence type="ECO:0000256" key="7">
    <source>
        <dbReference type="ARBA" id="ARBA00022741"/>
    </source>
</evidence>
<dbReference type="Gene3D" id="3.30.450.20">
    <property type="entry name" value="PAS domain"/>
    <property type="match status" value="3"/>
</dbReference>
<evidence type="ECO:0000256" key="2">
    <source>
        <dbReference type="ARBA" id="ARBA00004141"/>
    </source>
</evidence>
<name>A0A1G2P5X0_9BACT</name>
<evidence type="ECO:0000259" key="14">
    <source>
        <dbReference type="PROSITE" id="PS50112"/>
    </source>
</evidence>
<dbReference type="InterPro" id="IPR000014">
    <property type="entry name" value="PAS"/>
</dbReference>
<dbReference type="PROSITE" id="PS50109">
    <property type="entry name" value="HIS_KIN"/>
    <property type="match status" value="1"/>
</dbReference>
<feature type="domain" description="PAS" evidence="14">
    <location>
        <begin position="34"/>
        <end position="91"/>
    </location>
</feature>
<organism evidence="16 17">
    <name type="scientific">Candidatus Taylorbacteria bacterium RIFCSPLOWO2_12_FULL_43_20</name>
    <dbReference type="NCBI Taxonomy" id="1802332"/>
    <lineage>
        <taxon>Bacteria</taxon>
        <taxon>Candidatus Tayloriibacteriota</taxon>
    </lineage>
</organism>
<keyword evidence="4" id="KW-0597">Phosphoprotein</keyword>
<dbReference type="Gene3D" id="1.10.287.130">
    <property type="match status" value="1"/>
</dbReference>
<evidence type="ECO:0000256" key="1">
    <source>
        <dbReference type="ARBA" id="ARBA00000085"/>
    </source>
</evidence>
<dbReference type="Pfam" id="PF13426">
    <property type="entry name" value="PAS_9"/>
    <property type="match status" value="3"/>
</dbReference>
<protein>
    <recommendedName>
        <fullName evidence="3">histidine kinase</fullName>
        <ecNumber evidence="3">2.7.13.3</ecNumber>
    </recommendedName>
</protein>
<dbReference type="GO" id="GO:0030295">
    <property type="term" value="F:protein kinase activator activity"/>
    <property type="evidence" value="ECO:0007669"/>
    <property type="project" value="TreeGrafter"/>
</dbReference>
<dbReference type="CDD" id="cd00075">
    <property type="entry name" value="HATPase"/>
    <property type="match status" value="1"/>
</dbReference>
<dbReference type="NCBIfam" id="TIGR00229">
    <property type="entry name" value="sensory_box"/>
    <property type="match status" value="3"/>
</dbReference>
<feature type="domain" description="PAS" evidence="14">
    <location>
        <begin position="288"/>
        <end position="334"/>
    </location>
</feature>
<accession>A0A1G2P5X0</accession>
<dbReference type="EMBL" id="MHSK01000002">
    <property type="protein sequence ID" value="OHA42971.1"/>
    <property type="molecule type" value="Genomic_DNA"/>
</dbReference>
<dbReference type="GO" id="GO:0007234">
    <property type="term" value="P:osmosensory signaling via phosphorelay pathway"/>
    <property type="evidence" value="ECO:0007669"/>
    <property type="project" value="TreeGrafter"/>
</dbReference>
<dbReference type="InterPro" id="IPR004358">
    <property type="entry name" value="Sig_transdc_His_kin-like_C"/>
</dbReference>
<evidence type="ECO:0000259" key="15">
    <source>
        <dbReference type="PROSITE" id="PS50113"/>
    </source>
</evidence>
<dbReference type="AlphaFoldDB" id="A0A1G2P5X0"/>
<dbReference type="CDD" id="cd00130">
    <property type="entry name" value="PAS"/>
    <property type="match status" value="3"/>
</dbReference>
<evidence type="ECO:0000313" key="16">
    <source>
        <dbReference type="EMBL" id="OHA42971.1"/>
    </source>
</evidence>
<evidence type="ECO:0000256" key="6">
    <source>
        <dbReference type="ARBA" id="ARBA00022692"/>
    </source>
</evidence>
<reference evidence="16 17" key="1">
    <citation type="journal article" date="2016" name="Nat. Commun.">
        <title>Thousands of microbial genomes shed light on interconnected biogeochemical processes in an aquifer system.</title>
        <authorList>
            <person name="Anantharaman K."/>
            <person name="Brown C.T."/>
            <person name="Hug L.A."/>
            <person name="Sharon I."/>
            <person name="Castelle C.J."/>
            <person name="Probst A.J."/>
            <person name="Thomas B.C."/>
            <person name="Singh A."/>
            <person name="Wilkins M.J."/>
            <person name="Karaoz U."/>
            <person name="Brodie E.L."/>
            <person name="Williams K.H."/>
            <person name="Hubbard S.S."/>
            <person name="Banfield J.F."/>
        </authorList>
    </citation>
    <scope>NUCLEOTIDE SEQUENCE [LARGE SCALE GENOMIC DNA]</scope>
</reference>
<keyword evidence="11" id="KW-0902">Two-component regulatory system</keyword>
<dbReference type="InterPro" id="IPR050351">
    <property type="entry name" value="BphY/WalK/GraS-like"/>
</dbReference>
<evidence type="ECO:0000256" key="3">
    <source>
        <dbReference type="ARBA" id="ARBA00012438"/>
    </source>
</evidence>
<keyword evidence="7" id="KW-0547">Nucleotide-binding</keyword>
<dbReference type="SMART" id="SM00091">
    <property type="entry name" value="PAS"/>
    <property type="match status" value="3"/>
</dbReference>
<evidence type="ECO:0000256" key="4">
    <source>
        <dbReference type="ARBA" id="ARBA00022553"/>
    </source>
</evidence>
<dbReference type="Proteomes" id="UP000177269">
    <property type="component" value="Unassembled WGS sequence"/>
</dbReference>
<dbReference type="SMART" id="SM00086">
    <property type="entry name" value="PAC"/>
    <property type="match status" value="3"/>
</dbReference>